<organism evidence="1">
    <name type="scientific">Geladintestivirus 3</name>
    <dbReference type="NCBI Taxonomy" id="3233135"/>
    <lineage>
        <taxon>Viruses</taxon>
        <taxon>Duplodnaviria</taxon>
        <taxon>Heunggongvirae</taxon>
        <taxon>Uroviricota</taxon>
        <taxon>Caudoviricetes</taxon>
        <taxon>Crassvirales</taxon>
    </lineage>
</organism>
<proteinExistence type="predicted"/>
<evidence type="ECO:0000313" key="1">
    <source>
        <dbReference type="EMBL" id="XCN99932.1"/>
    </source>
</evidence>
<accession>A0AAU8MJD4</accession>
<reference evidence="1" key="1">
    <citation type="submission" date="2024-06" db="EMBL/GenBank/DDBJ databases">
        <title>Intestivirid acquisition increases across infancy in a wild primate population.</title>
        <authorList>
            <person name="Schneider-Creas I.A."/>
            <person name="Moya I.L."/>
            <person name="Chiou K.L."/>
            <person name="Baniel A."/>
            <person name="Azanaw Haile A."/>
            <person name="Kebede F."/>
            <person name="Abebe B."/>
            <person name="Snyder-Mackler N."/>
            <person name="Varsani A."/>
        </authorList>
    </citation>
    <scope>NUCLEOTIDE SEQUENCE</scope>
    <source>
        <strain evidence="1">Int_RNL_2017_0019_DDA</strain>
    </source>
</reference>
<protein>
    <submittedName>
        <fullName evidence="1">Uncharacterized protein</fullName>
    </submittedName>
</protein>
<sequence length="81" mass="9284">MNPKYNKHREIAIVVFMFVAAIMAAYSHQSKTNKSRLVDITDSCGINNDYYEVDDTVNNRYTTDSIIQLDNNGNIIKTPIR</sequence>
<name>A0AAU8MJD4_9CAUD</name>
<dbReference type="EMBL" id="PP965493">
    <property type="protein sequence ID" value="XCN99932.1"/>
    <property type="molecule type" value="Genomic_DNA"/>
</dbReference>